<sequence>MHAIGRLWQLSDTSKLANPFKQAKDYKQDMKMKITMQPNDQSRMPHGSKGDVIQKTQDKRLEGHRGSDCKGWKSSKASKFEGVPTVKFPGEDLRGLSSRSQLKPEGSSKVEKKSLVRERHFDRGRRNELFKSPVSEETTPFPTGIFLLVLKI</sequence>
<feature type="region of interest" description="Disordered" evidence="1">
    <location>
        <begin position="36"/>
        <end position="76"/>
    </location>
</feature>
<dbReference type="AlphaFoldDB" id="A0A1R3KK81"/>
<dbReference type="Proteomes" id="UP000187203">
    <property type="component" value="Unassembled WGS sequence"/>
</dbReference>
<keyword evidence="3" id="KW-1185">Reference proteome</keyword>
<feature type="compositionally biased region" description="Basic and acidic residues" evidence="1">
    <location>
        <begin position="56"/>
        <end position="71"/>
    </location>
</feature>
<reference evidence="3" key="1">
    <citation type="submission" date="2013-09" db="EMBL/GenBank/DDBJ databases">
        <title>Corchorus olitorius genome sequencing.</title>
        <authorList>
            <person name="Alam M."/>
            <person name="Haque M.S."/>
            <person name="Islam M.S."/>
            <person name="Emdad E.M."/>
            <person name="Islam M.M."/>
            <person name="Ahmed B."/>
            <person name="Halim A."/>
            <person name="Hossen Q.M.M."/>
            <person name="Hossain M.Z."/>
            <person name="Ahmed R."/>
            <person name="Khan M.M."/>
            <person name="Islam R."/>
            <person name="Rashid M.M."/>
            <person name="Khan S.A."/>
            <person name="Rahman M.S."/>
            <person name="Alam M."/>
            <person name="Yahiya A.S."/>
            <person name="Khan M.S."/>
            <person name="Azam M.S."/>
            <person name="Haque T."/>
            <person name="Lashkar M.Z.H."/>
            <person name="Akhand A.I."/>
            <person name="Morshed G."/>
            <person name="Roy S."/>
            <person name="Uddin K.S."/>
            <person name="Rabeya T."/>
            <person name="Hossain A.S."/>
            <person name="Chowdhury A."/>
            <person name="Snigdha A.R."/>
            <person name="Mortoza M.S."/>
            <person name="Matin S.A."/>
            <person name="Hoque S.M.E."/>
            <person name="Islam M.K."/>
            <person name="Roy D.K."/>
            <person name="Haider R."/>
            <person name="Moosa M.M."/>
            <person name="Elias S.M."/>
            <person name="Hasan A.M."/>
            <person name="Jahan S."/>
            <person name="Shafiuddin M."/>
            <person name="Mahmood N."/>
            <person name="Shommy N.S."/>
        </authorList>
    </citation>
    <scope>NUCLEOTIDE SEQUENCE [LARGE SCALE GENOMIC DNA]</scope>
    <source>
        <strain evidence="3">cv. O-4</strain>
    </source>
</reference>
<feature type="region of interest" description="Disordered" evidence="1">
    <location>
        <begin position="89"/>
        <end position="128"/>
    </location>
</feature>
<proteinExistence type="predicted"/>
<evidence type="ECO:0000256" key="1">
    <source>
        <dbReference type="SAM" id="MobiDB-lite"/>
    </source>
</evidence>
<comment type="caution">
    <text evidence="2">The sequence shown here is derived from an EMBL/GenBank/DDBJ whole genome shotgun (WGS) entry which is preliminary data.</text>
</comment>
<protein>
    <submittedName>
        <fullName evidence="2">Raptor1B (ISS)</fullName>
    </submittedName>
</protein>
<feature type="compositionally biased region" description="Basic and acidic residues" evidence="1">
    <location>
        <begin position="106"/>
        <end position="128"/>
    </location>
</feature>
<evidence type="ECO:0000313" key="3">
    <source>
        <dbReference type="Proteomes" id="UP000187203"/>
    </source>
</evidence>
<gene>
    <name evidence="2" type="ORF">COLO4_07314</name>
</gene>
<evidence type="ECO:0000313" key="2">
    <source>
        <dbReference type="EMBL" id="OMP07469.1"/>
    </source>
</evidence>
<organism evidence="2 3">
    <name type="scientific">Corchorus olitorius</name>
    <dbReference type="NCBI Taxonomy" id="93759"/>
    <lineage>
        <taxon>Eukaryota</taxon>
        <taxon>Viridiplantae</taxon>
        <taxon>Streptophyta</taxon>
        <taxon>Embryophyta</taxon>
        <taxon>Tracheophyta</taxon>
        <taxon>Spermatophyta</taxon>
        <taxon>Magnoliopsida</taxon>
        <taxon>eudicotyledons</taxon>
        <taxon>Gunneridae</taxon>
        <taxon>Pentapetalae</taxon>
        <taxon>rosids</taxon>
        <taxon>malvids</taxon>
        <taxon>Malvales</taxon>
        <taxon>Malvaceae</taxon>
        <taxon>Grewioideae</taxon>
        <taxon>Apeibeae</taxon>
        <taxon>Corchorus</taxon>
    </lineage>
</organism>
<accession>A0A1R3KK81</accession>
<dbReference type="EMBL" id="AWUE01013216">
    <property type="protein sequence ID" value="OMP07469.1"/>
    <property type="molecule type" value="Genomic_DNA"/>
</dbReference>
<name>A0A1R3KK81_9ROSI</name>